<dbReference type="InterPro" id="IPR009003">
    <property type="entry name" value="Peptidase_S1_PA"/>
</dbReference>
<organism evidence="2 3">
    <name type="scientific">Orbilia oligospora</name>
    <name type="common">Nematode-trapping fungus</name>
    <name type="synonym">Arthrobotrys oligospora</name>
    <dbReference type="NCBI Taxonomy" id="2813651"/>
    <lineage>
        <taxon>Eukaryota</taxon>
        <taxon>Fungi</taxon>
        <taxon>Dikarya</taxon>
        <taxon>Ascomycota</taxon>
        <taxon>Pezizomycotina</taxon>
        <taxon>Orbiliomycetes</taxon>
        <taxon>Orbiliales</taxon>
        <taxon>Orbiliaceae</taxon>
        <taxon>Orbilia</taxon>
    </lineage>
</organism>
<evidence type="ECO:0000256" key="1">
    <source>
        <dbReference type="SAM" id="MobiDB-lite"/>
    </source>
</evidence>
<name>A0A7C8R7D8_ORBOL</name>
<dbReference type="Proteomes" id="UP000474640">
    <property type="component" value="Unassembled WGS sequence"/>
</dbReference>
<dbReference type="OrthoDB" id="5424209at2759"/>
<gene>
    <name evidence="2" type="ORF">TWF970_010107</name>
</gene>
<feature type="region of interest" description="Disordered" evidence="1">
    <location>
        <begin position="237"/>
        <end position="260"/>
    </location>
</feature>
<comment type="caution">
    <text evidence="2">The sequence shown here is derived from an EMBL/GenBank/DDBJ whole genome shotgun (WGS) entry which is preliminary data.</text>
</comment>
<dbReference type="SUPFAM" id="SSF50494">
    <property type="entry name" value="Trypsin-like serine proteases"/>
    <property type="match status" value="1"/>
</dbReference>
<sequence>MVTRSPSYRDRPLRTAYRGPFSRSTVKVLPPDHFINEAISRPVLETLVQKIDELGLKIISVDPVIMDDLPTLRITSRQTKPEDFDSKIASNIRSILQTRKFYSIKFSEDESKTPQVHPLSPRNYGSLRLPGQSVGIEGVPWGGGTIGGYIAFDDPAMENYRFGMSCHHVLQPTRRECNGEGRMEKISQHLNEIGVLHGPVSWVLKGGDRVVTPAPSDHIDLIEEAIAKIAAFRAEGTSTRSSSEDLSRSPSETLAAKSRERETAEHLKLLRKHDAGWEGQTQKAILKIGDPIPGEEVCKLGRSTNFTSGIVSPALHAIDLGRNGVITTEWAIIGDRNLPFSADGDSGSWVINKEYEVVGMIVGNNGVVSYMTPIKVVIKDIEAATGKAVILHGNQGQTWSKAKEWKPRRFFGLLKGVPSPHWYDQICWFEYARHQPGPRHVIKCNGNLVIPMVVAAYHVAV</sequence>
<evidence type="ECO:0000313" key="3">
    <source>
        <dbReference type="Proteomes" id="UP000474640"/>
    </source>
</evidence>
<dbReference type="EMBL" id="JAABOJ010000065">
    <property type="protein sequence ID" value="KAF3272385.1"/>
    <property type="molecule type" value="Genomic_DNA"/>
</dbReference>
<dbReference type="Gene3D" id="2.40.10.10">
    <property type="entry name" value="Trypsin-like serine proteases"/>
    <property type="match status" value="1"/>
</dbReference>
<evidence type="ECO:0000313" key="2">
    <source>
        <dbReference type="EMBL" id="KAF3272385.1"/>
    </source>
</evidence>
<protein>
    <submittedName>
        <fullName evidence="2">Uncharacterized protein</fullName>
    </submittedName>
</protein>
<dbReference type="AlphaFoldDB" id="A0A7C8R7D8"/>
<accession>A0A7C8R7D8</accession>
<reference evidence="2 3" key="1">
    <citation type="submission" date="2020-01" db="EMBL/GenBank/DDBJ databases">
        <authorList>
            <person name="Palmer J.M."/>
        </authorList>
    </citation>
    <scope>NUCLEOTIDE SEQUENCE [LARGE SCALE GENOMIC DNA]</scope>
    <source>
        <strain evidence="2 3">TWF970</strain>
    </source>
</reference>
<proteinExistence type="predicted"/>
<dbReference type="InterPro" id="IPR043504">
    <property type="entry name" value="Peptidase_S1_PA_chymotrypsin"/>
</dbReference>